<evidence type="ECO:0000256" key="2">
    <source>
        <dbReference type="SAM" id="Phobius"/>
    </source>
</evidence>
<keyword evidence="2" id="KW-0812">Transmembrane</keyword>
<keyword evidence="4" id="KW-1185">Reference proteome</keyword>
<feature type="region of interest" description="Disordered" evidence="1">
    <location>
        <begin position="214"/>
        <end position="244"/>
    </location>
</feature>
<feature type="compositionally biased region" description="Acidic residues" evidence="1">
    <location>
        <begin position="301"/>
        <end position="322"/>
    </location>
</feature>
<dbReference type="Proteomes" id="UP001208570">
    <property type="component" value="Unassembled WGS sequence"/>
</dbReference>
<organism evidence="3 4">
    <name type="scientific">Paralvinella palmiformis</name>
    <dbReference type="NCBI Taxonomy" id="53620"/>
    <lineage>
        <taxon>Eukaryota</taxon>
        <taxon>Metazoa</taxon>
        <taxon>Spiralia</taxon>
        <taxon>Lophotrochozoa</taxon>
        <taxon>Annelida</taxon>
        <taxon>Polychaeta</taxon>
        <taxon>Sedentaria</taxon>
        <taxon>Canalipalpata</taxon>
        <taxon>Terebellida</taxon>
        <taxon>Terebelliformia</taxon>
        <taxon>Alvinellidae</taxon>
        <taxon>Paralvinella</taxon>
    </lineage>
</organism>
<keyword evidence="2" id="KW-0472">Membrane</keyword>
<evidence type="ECO:0000313" key="4">
    <source>
        <dbReference type="Proteomes" id="UP001208570"/>
    </source>
</evidence>
<dbReference type="AlphaFoldDB" id="A0AAD9N1G4"/>
<feature type="transmembrane region" description="Helical" evidence="2">
    <location>
        <begin position="53"/>
        <end position="76"/>
    </location>
</feature>
<sequence>MDRNGRVNFVYFDYDENTTIVLRGNVVELKENASDEQTSSSSLSGTLYDEQGALWYVIIVIFVYSLSMLFLIAMLVRRKGNDKTIDSEVTNFLKGLDGARQRATVEDVLRIRLKWPGNFISPRYSRRPEGDISATDVEDYPEWPCLKNGYPVARGSEASSSSGSLYTIIPATTIGPDANGRPTAGCCVSSESEVAARGATKSLQVLKVNYPKNYRPRSVSGRDDVVRKVNGPSDISRSSSGNNQLSLMVNMEDVGDGSPLTSPDKADVLSGYSSISQRCGDNNGPLSSGSGSSSLSGQFSDELELSDVEGLEISYDTDPESG</sequence>
<name>A0AAD9N1G4_9ANNE</name>
<feature type="compositionally biased region" description="Polar residues" evidence="1">
    <location>
        <begin position="233"/>
        <end position="244"/>
    </location>
</feature>
<evidence type="ECO:0000313" key="3">
    <source>
        <dbReference type="EMBL" id="KAK2153652.1"/>
    </source>
</evidence>
<dbReference type="EMBL" id="JAODUP010000290">
    <property type="protein sequence ID" value="KAK2153652.1"/>
    <property type="molecule type" value="Genomic_DNA"/>
</dbReference>
<comment type="caution">
    <text evidence="3">The sequence shown here is derived from an EMBL/GenBank/DDBJ whole genome shotgun (WGS) entry which is preliminary data.</text>
</comment>
<protein>
    <submittedName>
        <fullName evidence="3">Uncharacterized protein</fullName>
    </submittedName>
</protein>
<reference evidence="3" key="1">
    <citation type="journal article" date="2023" name="Mol. Biol. Evol.">
        <title>Third-Generation Sequencing Reveals the Adaptive Role of the Epigenome in Three Deep-Sea Polychaetes.</title>
        <authorList>
            <person name="Perez M."/>
            <person name="Aroh O."/>
            <person name="Sun Y."/>
            <person name="Lan Y."/>
            <person name="Juniper S.K."/>
            <person name="Young C.R."/>
            <person name="Angers B."/>
            <person name="Qian P.Y."/>
        </authorList>
    </citation>
    <scope>NUCLEOTIDE SEQUENCE</scope>
    <source>
        <strain evidence="3">P08H-3</strain>
    </source>
</reference>
<keyword evidence="2" id="KW-1133">Transmembrane helix</keyword>
<gene>
    <name evidence="3" type="ORF">LSH36_290g02045</name>
</gene>
<accession>A0AAD9N1G4</accession>
<proteinExistence type="predicted"/>
<feature type="region of interest" description="Disordered" evidence="1">
    <location>
        <begin position="274"/>
        <end position="322"/>
    </location>
</feature>
<feature type="compositionally biased region" description="Low complexity" evidence="1">
    <location>
        <begin position="286"/>
        <end position="297"/>
    </location>
</feature>
<evidence type="ECO:0000256" key="1">
    <source>
        <dbReference type="SAM" id="MobiDB-lite"/>
    </source>
</evidence>